<reference evidence="1 2" key="1">
    <citation type="journal article" date="2017" name="Curr. Biol.">
        <title>Genome architecture and evolution of a unichromosomal asexual nematode.</title>
        <authorList>
            <person name="Fradin H."/>
            <person name="Zegar C."/>
            <person name="Gutwein M."/>
            <person name="Lucas J."/>
            <person name="Kovtun M."/>
            <person name="Corcoran D."/>
            <person name="Baugh L.R."/>
            <person name="Kiontke K."/>
            <person name="Gunsalus K."/>
            <person name="Fitch D.H."/>
            <person name="Piano F."/>
        </authorList>
    </citation>
    <scope>NUCLEOTIDE SEQUENCE [LARGE SCALE GENOMIC DNA]</scope>
    <source>
        <strain evidence="1">PF1309</strain>
    </source>
</reference>
<accession>A0A2A2KJ62</accession>
<protein>
    <submittedName>
        <fullName evidence="1">Uncharacterized protein</fullName>
    </submittedName>
</protein>
<sequence length="387" mass="42756">MQGLLGQAVFVEACQQHQTIVGKQSTAQQATWGLMFVHLPERTLHGALEHRPVHGKLQPQRQLPPSPFELQNACPWQLQAQQRLLPMRWRHTQMATELGNGCRARIHAHASRAPHSSASSSSMAWSMANCQIVSRCSRCASSVNTCTGSRRKIRCNSRRHWMRCACGPSGIATSRRWMSCTVVQRLSISARRSPTKSEGPYATGLSGELAEQRDSVAFQFLERLHQLHVADHLLQPVAVQARGRTIDMAGQTIEHELRNIGDGGIAKACTQLIPGMPEPAIVAQEVAVHAAQRPHVGHPLGLRRLGQRTDLDAQFDRLAVALHQGCQGLVQLAGQTMRIARRAQRVTRIRQRQVAMTGLSGKSIQARVQLTRGQLGMLAQPGHQFIQ</sequence>
<dbReference type="EMBL" id="LIAE01008447">
    <property type="protein sequence ID" value="PAV73975.1"/>
    <property type="molecule type" value="Genomic_DNA"/>
</dbReference>
<evidence type="ECO:0000313" key="1">
    <source>
        <dbReference type="EMBL" id="PAV73975.1"/>
    </source>
</evidence>
<comment type="caution">
    <text evidence="1">The sequence shown here is derived from an EMBL/GenBank/DDBJ whole genome shotgun (WGS) entry which is preliminary data.</text>
</comment>
<proteinExistence type="predicted"/>
<organism evidence="1 2">
    <name type="scientific">Diploscapter pachys</name>
    <dbReference type="NCBI Taxonomy" id="2018661"/>
    <lineage>
        <taxon>Eukaryota</taxon>
        <taxon>Metazoa</taxon>
        <taxon>Ecdysozoa</taxon>
        <taxon>Nematoda</taxon>
        <taxon>Chromadorea</taxon>
        <taxon>Rhabditida</taxon>
        <taxon>Rhabditina</taxon>
        <taxon>Rhabditomorpha</taxon>
        <taxon>Rhabditoidea</taxon>
        <taxon>Rhabditidae</taxon>
        <taxon>Diploscapter</taxon>
    </lineage>
</organism>
<dbReference type="AlphaFoldDB" id="A0A2A2KJ62"/>
<gene>
    <name evidence="1" type="ORF">WR25_16518</name>
</gene>
<evidence type="ECO:0000313" key="2">
    <source>
        <dbReference type="Proteomes" id="UP000218231"/>
    </source>
</evidence>
<name>A0A2A2KJ62_9BILA</name>
<keyword evidence="2" id="KW-1185">Reference proteome</keyword>
<dbReference type="Proteomes" id="UP000218231">
    <property type="component" value="Unassembled WGS sequence"/>
</dbReference>